<feature type="transmembrane region" description="Helical" evidence="1">
    <location>
        <begin position="48"/>
        <end position="68"/>
    </location>
</feature>
<reference evidence="3" key="1">
    <citation type="journal article" date="2015" name="Genome Announc.">
        <title>Complete Genome Sequence of Herbaspirillum hiltneri N3 (DSM 17495), Isolated from Surface-Sterilized Wheat Roots.</title>
        <authorList>
            <person name="Guizelini D."/>
            <person name="Saizaki P.M."/>
            <person name="Coimbra N.A."/>
            <person name="Weiss V.A."/>
            <person name="Faoro H."/>
            <person name="Sfeir M.Z."/>
            <person name="Baura V.A."/>
            <person name="Monteiro R.A."/>
            <person name="Chubatsu L.S."/>
            <person name="Souza E.M."/>
            <person name="Cruz L.M."/>
            <person name="Pedrosa F.O."/>
            <person name="Raittz R.T."/>
            <person name="Marchaukoski J.N."/>
            <person name="Steffens M.B."/>
        </authorList>
    </citation>
    <scope>NUCLEOTIDE SEQUENCE [LARGE SCALE GENOMIC DNA]</scope>
    <source>
        <strain evidence="3">N3</strain>
    </source>
</reference>
<sequence>MVFITIGYVVFFWMIAASGMLLLTPLWVVKESFYKFAPAKSERLPIILLWYVIGGVVCVLATGGIALLVKDQDLNFFLLFGGVFIAITLLIAGARFHAKRKGIDSFTKSIHGPPIFETTGEVAFDVLGKSFVYFLGLIFSILAIGLGESSGLIFVLSAMCVAVLLSIAFGEFDKNTSSGKSTVMGPQMLLTLTVFGVATLLPIFWDGTQGEFKLTRSVFGWLGLSQPEASVRARGDSLKTIEETDYDSDRILDICRSSDGSATISGVDVLWHGMGTRSLLRLGLKGKPEVEVDSKEIAVLRNLTLTCHELSKRINFPSGKFEPEDVQQLVDLKNEFRATISKKSSNWELARITFFGFADPMVLESGNQRLSSQRAKKIYDAFKNDSKLNIKPDVVLELEPQGSRTVSAGRCPGITDMKMLSECYAADRRVSVKLYFKKVKNKT</sequence>
<keyword evidence="1" id="KW-1133">Transmembrane helix</keyword>
<dbReference type="Proteomes" id="UP000063429">
    <property type="component" value="Chromosome"/>
</dbReference>
<accession>A0ABM5V443</accession>
<name>A0ABM5V443_9BURK</name>
<organism evidence="2 3">
    <name type="scientific">Herbaspirillum hiltneri N3</name>
    <dbReference type="NCBI Taxonomy" id="1262470"/>
    <lineage>
        <taxon>Bacteria</taxon>
        <taxon>Pseudomonadati</taxon>
        <taxon>Pseudomonadota</taxon>
        <taxon>Betaproteobacteria</taxon>
        <taxon>Burkholderiales</taxon>
        <taxon>Oxalobacteraceae</taxon>
        <taxon>Herbaspirillum</taxon>
    </lineage>
</organism>
<gene>
    <name evidence="2" type="ORF">F506_17935</name>
</gene>
<protein>
    <recommendedName>
        <fullName evidence="4">OmpA-like domain-containing protein</fullName>
    </recommendedName>
</protein>
<proteinExistence type="predicted"/>
<keyword evidence="3" id="KW-1185">Reference proteome</keyword>
<evidence type="ECO:0000313" key="2">
    <source>
        <dbReference type="EMBL" id="AKZ64294.1"/>
    </source>
</evidence>
<keyword evidence="1" id="KW-0472">Membrane</keyword>
<evidence type="ECO:0008006" key="4">
    <source>
        <dbReference type="Google" id="ProtNLM"/>
    </source>
</evidence>
<dbReference type="Gene3D" id="3.30.1330.60">
    <property type="entry name" value="OmpA-like domain"/>
    <property type="match status" value="1"/>
</dbReference>
<evidence type="ECO:0000256" key="1">
    <source>
        <dbReference type="SAM" id="Phobius"/>
    </source>
</evidence>
<feature type="transmembrane region" description="Helical" evidence="1">
    <location>
        <begin position="152"/>
        <end position="172"/>
    </location>
</feature>
<keyword evidence="1" id="KW-0812">Transmembrane</keyword>
<evidence type="ECO:0000313" key="3">
    <source>
        <dbReference type="Proteomes" id="UP000063429"/>
    </source>
</evidence>
<feature type="transmembrane region" description="Helical" evidence="1">
    <location>
        <begin position="74"/>
        <end position="94"/>
    </location>
</feature>
<dbReference type="SUPFAM" id="SSF103088">
    <property type="entry name" value="OmpA-like"/>
    <property type="match status" value="1"/>
</dbReference>
<feature type="transmembrane region" description="Helical" evidence="1">
    <location>
        <begin position="126"/>
        <end position="146"/>
    </location>
</feature>
<dbReference type="InterPro" id="IPR036737">
    <property type="entry name" value="OmpA-like_sf"/>
</dbReference>
<feature type="transmembrane region" description="Helical" evidence="1">
    <location>
        <begin position="6"/>
        <end position="28"/>
    </location>
</feature>
<feature type="transmembrane region" description="Helical" evidence="1">
    <location>
        <begin position="184"/>
        <end position="205"/>
    </location>
</feature>
<dbReference type="EMBL" id="CP011409">
    <property type="protein sequence ID" value="AKZ64294.1"/>
    <property type="molecule type" value="Genomic_DNA"/>
</dbReference>